<dbReference type="GeneID" id="55822205"/>
<feature type="compositionally biased region" description="Acidic residues" evidence="1">
    <location>
        <begin position="426"/>
        <end position="450"/>
    </location>
</feature>
<reference evidence="3 4" key="1">
    <citation type="submission" date="2020-06" db="EMBL/GenBank/DDBJ databases">
        <title>Methanolobus halotolerans sp. nov., isolated from a saline lake Tus in Siberia.</title>
        <authorList>
            <person name="Shen Y."/>
            <person name="Chen S.-C."/>
            <person name="Lai M.-C."/>
            <person name="Huang H.-H."/>
            <person name="Chiu H.-H."/>
            <person name="Tang S.-L."/>
            <person name="Rogozin D.Y."/>
            <person name="Degermendzhy A.G."/>
        </authorList>
    </citation>
    <scope>NUCLEOTIDE SEQUENCE [LARGE SCALE GENOMIC DNA]</scope>
    <source>
        <strain evidence="3 4">DSM 21339</strain>
    </source>
</reference>
<dbReference type="InterPro" id="IPR018905">
    <property type="entry name" value="A-galactase_NEW3"/>
</dbReference>
<feature type="domain" description="Alpha-galactosidase NEW3" evidence="2">
    <location>
        <begin position="147"/>
        <end position="210"/>
    </location>
</feature>
<evidence type="ECO:0000313" key="4">
    <source>
        <dbReference type="Proteomes" id="UP000509594"/>
    </source>
</evidence>
<feature type="region of interest" description="Disordered" evidence="1">
    <location>
        <begin position="200"/>
        <end position="266"/>
    </location>
</feature>
<name>A0A7D5EFI1_9EURY</name>
<dbReference type="OrthoDB" id="103676at2157"/>
<sequence>MKKLAVFLMAILIAVGTIPTASAAASLSIGSISYDTNVVKDESITITSSVSAASVSGTLTVDVTLTDNSGQFTIPSPTQQVQFTSDGTKAVSWTVTATSTGTHSSPFTVSASGDDDSSTAKTASSAITVKDRPVLSVSSSTDISSVSAGQEVVLSYVVSNSASSGAADATNVKVDLALPSGWSLSSGTDPASLGTIAPGASSSGSWTVVADDPSSSNTLPLSVTSTIPGGTVTTSSSVVGPSTSSDTSSSSGGGGGGGGGGGASGEEYENIAHKAVKKVYMQKDVLAEYEFTGEENPISIVSFTPKLNAGMIDVTIEVLHDTSALVDSKPNGKVYRNMNIWVGKGGWASSSTISGPEVSFSVEKSWLEENDIDSANVRLMRYTTEWNQLETAIADEDSDFVYFTAKTPGFSPFAISAVEDTSIVEASEDESETSDDTGLQEENEGTEQQEETSNGLPGFSALTLIGMLAVAFVASRRK</sequence>
<evidence type="ECO:0000313" key="3">
    <source>
        <dbReference type="EMBL" id="QLC50716.1"/>
    </source>
</evidence>
<dbReference type="NCBIfam" id="TIGR04213">
    <property type="entry name" value="PGF_pre_PGF"/>
    <property type="match status" value="1"/>
</dbReference>
<dbReference type="RefSeq" id="WP_176965771.1">
    <property type="nucleotide sequence ID" value="NZ_CP058215.1"/>
</dbReference>
<dbReference type="Proteomes" id="UP000509594">
    <property type="component" value="Chromosome"/>
</dbReference>
<organism evidence="3 4">
    <name type="scientific">Methanolobus zinderi</name>
    <dbReference type="NCBI Taxonomy" id="536044"/>
    <lineage>
        <taxon>Archaea</taxon>
        <taxon>Methanobacteriati</taxon>
        <taxon>Methanobacteriota</taxon>
        <taxon>Stenosarchaea group</taxon>
        <taxon>Methanomicrobia</taxon>
        <taxon>Methanosarcinales</taxon>
        <taxon>Methanosarcinaceae</taxon>
        <taxon>Methanolobus</taxon>
    </lineage>
</organism>
<evidence type="ECO:0000256" key="1">
    <source>
        <dbReference type="SAM" id="MobiDB-lite"/>
    </source>
</evidence>
<dbReference type="InterPro" id="IPR026453">
    <property type="entry name" value="PGF_pre_PGF"/>
</dbReference>
<accession>A0A7D5EFI1</accession>
<feature type="region of interest" description="Disordered" evidence="1">
    <location>
        <begin position="425"/>
        <end position="457"/>
    </location>
</feature>
<evidence type="ECO:0000259" key="2">
    <source>
        <dbReference type="Pfam" id="PF10633"/>
    </source>
</evidence>
<dbReference type="EMBL" id="CP058215">
    <property type="protein sequence ID" value="QLC50716.1"/>
    <property type="molecule type" value="Genomic_DNA"/>
</dbReference>
<gene>
    <name evidence="3" type="ORF">HWN40_10980</name>
</gene>
<feature type="region of interest" description="Disordered" evidence="1">
    <location>
        <begin position="104"/>
        <end position="124"/>
    </location>
</feature>
<protein>
    <submittedName>
        <fullName evidence="3">PGF-pre-PGF domain-containing protein</fullName>
    </submittedName>
</protein>
<dbReference type="AlphaFoldDB" id="A0A7D5EFI1"/>
<dbReference type="Pfam" id="PF10633">
    <property type="entry name" value="NPCBM_assoc"/>
    <property type="match status" value="1"/>
</dbReference>
<proteinExistence type="predicted"/>
<feature type="compositionally biased region" description="Gly residues" evidence="1">
    <location>
        <begin position="251"/>
        <end position="264"/>
    </location>
</feature>
<dbReference type="KEGG" id="mzi:HWN40_10980"/>
<feature type="compositionally biased region" description="Low complexity" evidence="1">
    <location>
        <begin position="222"/>
        <end position="250"/>
    </location>
</feature>
<keyword evidence="4" id="KW-1185">Reference proteome</keyword>